<evidence type="ECO:0000256" key="3">
    <source>
        <dbReference type="ARBA" id="ARBA00022692"/>
    </source>
</evidence>
<comment type="subcellular location">
    <subcellularLocation>
        <location evidence="1">Membrane</location>
        <topology evidence="1">Multi-pass membrane protein</topology>
    </subcellularLocation>
</comment>
<dbReference type="Pfam" id="PF01529">
    <property type="entry name" value="DHHC"/>
    <property type="match status" value="1"/>
</dbReference>
<evidence type="ECO:0000256" key="7">
    <source>
        <dbReference type="RuleBase" id="RU079119"/>
    </source>
</evidence>
<keyword evidence="4 7" id="KW-1133">Transmembrane helix</keyword>
<protein>
    <recommendedName>
        <fullName evidence="7">Palmitoyltransferase</fullName>
        <ecNumber evidence="7">2.3.1.225</ecNumber>
    </recommendedName>
</protein>
<dbReference type="GO" id="GO:0016020">
    <property type="term" value="C:membrane"/>
    <property type="evidence" value="ECO:0007669"/>
    <property type="project" value="UniProtKB-SubCell"/>
</dbReference>
<dbReference type="GO" id="GO:0019706">
    <property type="term" value="F:protein-cysteine S-palmitoyltransferase activity"/>
    <property type="evidence" value="ECO:0007669"/>
    <property type="project" value="UniProtKB-EC"/>
</dbReference>
<evidence type="ECO:0000256" key="6">
    <source>
        <dbReference type="ARBA" id="ARBA00023315"/>
    </source>
</evidence>
<dbReference type="InterPro" id="IPR039859">
    <property type="entry name" value="PFA4/ZDH16/20/ERF2-like"/>
</dbReference>
<evidence type="ECO:0000256" key="2">
    <source>
        <dbReference type="ARBA" id="ARBA00022679"/>
    </source>
</evidence>
<comment type="similarity">
    <text evidence="7">Belongs to the DHHC palmitoyltransferase family.</text>
</comment>
<dbReference type="OrthoDB" id="4096362at2759"/>
<gene>
    <name evidence="10" type="ORF">CUR178_01022</name>
</gene>
<organism evidence="10 11">
    <name type="scientific">Leishmania enriettii</name>
    <dbReference type="NCBI Taxonomy" id="5663"/>
    <lineage>
        <taxon>Eukaryota</taxon>
        <taxon>Discoba</taxon>
        <taxon>Euglenozoa</taxon>
        <taxon>Kinetoplastea</taxon>
        <taxon>Metakinetoplastina</taxon>
        <taxon>Trypanosomatida</taxon>
        <taxon>Trypanosomatidae</taxon>
        <taxon>Leishmaniinae</taxon>
        <taxon>Leishmania</taxon>
    </lineage>
</organism>
<feature type="domain" description="Palmitoyltransferase DHHC" evidence="9">
    <location>
        <begin position="234"/>
        <end position="358"/>
    </location>
</feature>
<dbReference type="GeneID" id="94168308"/>
<evidence type="ECO:0000313" key="11">
    <source>
        <dbReference type="Proteomes" id="UP000674179"/>
    </source>
</evidence>
<feature type="transmembrane region" description="Helical" evidence="7">
    <location>
        <begin position="282"/>
        <end position="303"/>
    </location>
</feature>
<sequence length="406" mass="43846">MLERTLFPEQLGEVHARPTTRLTSSLHELEETSIVTKVADAGSGHRRTFPETGESNDAPGAPCANAKESVDGGRRFSFVGSADAELQPSALALAPVPCVQPPACGNSVNVPPSAIPAGSFGNVYDGTIYLPPGTTKRALGRLRIVWCCVVTTESWHAFFVGAPILLFSTLFVTAVVPRGEWFTYLFTVLCTTMSVACLALSVTLDPGVIPPASQSEQPTQPMTVAVGGKSVVCKVCTTCHIIRPPRSTHCRVCDVCVEEFDHHCCVLGSCVGKRTFRFFGGFFIFTSFLTLYILIRCFIMVASTDFASASEQPNLIWVTASCIVCIVAAIMGAILVMPCAGRYIMLSATNSTLKETTRTQQQTQPGEHPPGCVSVGEMRSGNYCVNSFRRLFSPIGRSRVPFDYYV</sequence>
<dbReference type="GO" id="GO:0005794">
    <property type="term" value="C:Golgi apparatus"/>
    <property type="evidence" value="ECO:0007669"/>
    <property type="project" value="TreeGrafter"/>
</dbReference>
<reference evidence="10 11" key="1">
    <citation type="submission" date="2021-02" db="EMBL/GenBank/DDBJ databases">
        <title>Leishmania (Mundinia) enrietti genome sequencing and assembly.</title>
        <authorList>
            <person name="Almutairi H."/>
            <person name="Gatherer D."/>
        </authorList>
    </citation>
    <scope>NUCLEOTIDE SEQUENCE [LARGE SCALE GENOMIC DNA]</scope>
    <source>
        <strain evidence="10">CUR178</strain>
    </source>
</reference>
<evidence type="ECO:0000259" key="9">
    <source>
        <dbReference type="Pfam" id="PF01529"/>
    </source>
</evidence>
<keyword evidence="11" id="KW-1185">Reference proteome</keyword>
<evidence type="ECO:0000313" key="10">
    <source>
        <dbReference type="EMBL" id="KAG5467379.1"/>
    </source>
</evidence>
<dbReference type="Proteomes" id="UP000674179">
    <property type="component" value="Chromosome 35"/>
</dbReference>
<evidence type="ECO:0000256" key="8">
    <source>
        <dbReference type="SAM" id="MobiDB-lite"/>
    </source>
</evidence>
<feature type="transmembrane region" description="Helical" evidence="7">
    <location>
        <begin position="144"/>
        <end position="175"/>
    </location>
</feature>
<evidence type="ECO:0000256" key="1">
    <source>
        <dbReference type="ARBA" id="ARBA00004141"/>
    </source>
</evidence>
<keyword evidence="3 7" id="KW-0812">Transmembrane</keyword>
<dbReference type="PANTHER" id="PTHR22883">
    <property type="entry name" value="ZINC FINGER DHHC DOMAIN CONTAINING PROTEIN"/>
    <property type="match status" value="1"/>
</dbReference>
<dbReference type="GO" id="GO:0006612">
    <property type="term" value="P:protein targeting to membrane"/>
    <property type="evidence" value="ECO:0007669"/>
    <property type="project" value="TreeGrafter"/>
</dbReference>
<dbReference type="EC" id="2.3.1.225" evidence="7"/>
<comment type="domain">
    <text evidence="7">The DHHC domain is required for palmitoyltransferase activity.</text>
</comment>
<comment type="catalytic activity">
    <reaction evidence="7">
        <text>L-cysteinyl-[protein] + hexadecanoyl-CoA = S-hexadecanoyl-L-cysteinyl-[protein] + CoA</text>
        <dbReference type="Rhea" id="RHEA:36683"/>
        <dbReference type="Rhea" id="RHEA-COMP:10131"/>
        <dbReference type="Rhea" id="RHEA-COMP:11032"/>
        <dbReference type="ChEBI" id="CHEBI:29950"/>
        <dbReference type="ChEBI" id="CHEBI:57287"/>
        <dbReference type="ChEBI" id="CHEBI:57379"/>
        <dbReference type="ChEBI" id="CHEBI:74151"/>
        <dbReference type="EC" id="2.3.1.225"/>
    </reaction>
</comment>
<proteinExistence type="inferred from homology"/>
<dbReference type="RefSeq" id="XP_067688901.1">
    <property type="nucleotide sequence ID" value="XM_067832798.1"/>
</dbReference>
<comment type="caution">
    <text evidence="10">The sequence shown here is derived from an EMBL/GenBank/DDBJ whole genome shotgun (WGS) entry which is preliminary data.</text>
</comment>
<dbReference type="PANTHER" id="PTHR22883:SF478">
    <property type="entry name" value="PALMITOYLTRANSFERASE"/>
    <property type="match status" value="1"/>
</dbReference>
<evidence type="ECO:0000256" key="4">
    <source>
        <dbReference type="ARBA" id="ARBA00022989"/>
    </source>
</evidence>
<dbReference type="InterPro" id="IPR001594">
    <property type="entry name" value="Palmitoyltrfase_DHHC"/>
</dbReference>
<keyword evidence="6 7" id="KW-0012">Acyltransferase</keyword>
<feature type="transmembrane region" description="Helical" evidence="7">
    <location>
        <begin position="181"/>
        <end position="204"/>
    </location>
</feature>
<evidence type="ECO:0000256" key="5">
    <source>
        <dbReference type="ARBA" id="ARBA00023136"/>
    </source>
</evidence>
<feature type="region of interest" description="Disordered" evidence="8">
    <location>
        <begin position="39"/>
        <end position="66"/>
    </location>
</feature>
<feature type="transmembrane region" description="Helical" evidence="7">
    <location>
        <begin position="315"/>
        <end position="337"/>
    </location>
</feature>
<dbReference type="KEGG" id="lenr:94168308"/>
<dbReference type="GO" id="GO:0005783">
    <property type="term" value="C:endoplasmic reticulum"/>
    <property type="evidence" value="ECO:0007669"/>
    <property type="project" value="TreeGrafter"/>
</dbReference>
<dbReference type="EMBL" id="JAFHKP010000035">
    <property type="protein sequence ID" value="KAG5467379.1"/>
    <property type="molecule type" value="Genomic_DNA"/>
</dbReference>
<dbReference type="PROSITE" id="PS50216">
    <property type="entry name" value="DHHC"/>
    <property type="match status" value="1"/>
</dbReference>
<dbReference type="AlphaFoldDB" id="A0A836G8F4"/>
<keyword evidence="5 7" id="KW-0472">Membrane</keyword>
<accession>A0A836G8F4</accession>
<keyword evidence="2 7" id="KW-0808">Transferase</keyword>
<name>A0A836G8F4_LEIEN</name>